<dbReference type="EMBL" id="JBGMDY010000001">
    <property type="protein sequence ID" value="KAL2346808.1"/>
    <property type="molecule type" value="Genomic_DNA"/>
</dbReference>
<keyword evidence="3" id="KW-1185">Reference proteome</keyword>
<dbReference type="PANTHER" id="PTHR37252">
    <property type="entry name" value="POLYADENYLATE-BINDING PROTEIN-INTERACTING PROTEIN 6"/>
    <property type="match status" value="1"/>
</dbReference>
<reference evidence="2 3" key="1">
    <citation type="submission" date="2024-08" db="EMBL/GenBank/DDBJ databases">
        <title>Insights into the chromosomal genome structure of Flemingia macrophylla.</title>
        <authorList>
            <person name="Ding Y."/>
            <person name="Zhao Y."/>
            <person name="Bi W."/>
            <person name="Wu M."/>
            <person name="Zhao G."/>
            <person name="Gong Y."/>
            <person name="Li W."/>
            <person name="Zhang P."/>
        </authorList>
    </citation>
    <scope>NUCLEOTIDE SEQUENCE [LARGE SCALE GENOMIC DNA]</scope>
    <source>
        <strain evidence="2">DYQJB</strain>
        <tissue evidence="2">Leaf</tissue>
    </source>
</reference>
<feature type="compositionally biased region" description="Polar residues" evidence="1">
    <location>
        <begin position="133"/>
        <end position="157"/>
    </location>
</feature>
<gene>
    <name evidence="2" type="ORF">Fmac_000808</name>
</gene>
<dbReference type="InterPro" id="IPR038981">
    <property type="entry name" value="CID5/CID6"/>
</dbReference>
<feature type="region of interest" description="Disordered" evidence="1">
    <location>
        <begin position="38"/>
        <end position="69"/>
    </location>
</feature>
<dbReference type="Proteomes" id="UP001603857">
    <property type="component" value="Unassembled WGS sequence"/>
</dbReference>
<dbReference type="PANTHER" id="PTHR37252:SF3">
    <property type="entry name" value="POLYADENYLATE-BINDING PROTEIN-INTERACTING PROTEIN 6"/>
    <property type="match status" value="1"/>
</dbReference>
<proteinExistence type="predicted"/>
<evidence type="ECO:0000313" key="2">
    <source>
        <dbReference type="EMBL" id="KAL2346808.1"/>
    </source>
</evidence>
<accession>A0ABD1NFY5</accession>
<sequence>MAGRSSLNPYAASYVPLSVNGFKNHGGAPHHVHDEHQFESNAESMSESLQNNTDPAAHCSSSSQNVTEDDESVDIDILKMTFPDIHEQSLRDLYLLNHSDLDDTLDMLCELEGDGFEAFDTLEHLSIYDHTTKSAATSDSGSAEASTKSNPTASANK</sequence>
<evidence type="ECO:0000256" key="1">
    <source>
        <dbReference type="SAM" id="MobiDB-lite"/>
    </source>
</evidence>
<comment type="caution">
    <text evidence="2">The sequence shown here is derived from an EMBL/GenBank/DDBJ whole genome shotgun (WGS) entry which is preliminary data.</text>
</comment>
<name>A0ABD1NFY5_9FABA</name>
<feature type="region of interest" description="Disordered" evidence="1">
    <location>
        <begin position="132"/>
        <end position="157"/>
    </location>
</feature>
<evidence type="ECO:0008006" key="4">
    <source>
        <dbReference type="Google" id="ProtNLM"/>
    </source>
</evidence>
<feature type="compositionally biased region" description="Polar residues" evidence="1">
    <location>
        <begin position="39"/>
        <end position="66"/>
    </location>
</feature>
<dbReference type="AlphaFoldDB" id="A0ABD1NFY5"/>
<evidence type="ECO:0000313" key="3">
    <source>
        <dbReference type="Proteomes" id="UP001603857"/>
    </source>
</evidence>
<protein>
    <recommendedName>
        <fullName evidence="4">CUE domain-containing protein</fullName>
    </recommendedName>
</protein>
<organism evidence="2 3">
    <name type="scientific">Flemingia macrophylla</name>
    <dbReference type="NCBI Taxonomy" id="520843"/>
    <lineage>
        <taxon>Eukaryota</taxon>
        <taxon>Viridiplantae</taxon>
        <taxon>Streptophyta</taxon>
        <taxon>Embryophyta</taxon>
        <taxon>Tracheophyta</taxon>
        <taxon>Spermatophyta</taxon>
        <taxon>Magnoliopsida</taxon>
        <taxon>eudicotyledons</taxon>
        <taxon>Gunneridae</taxon>
        <taxon>Pentapetalae</taxon>
        <taxon>rosids</taxon>
        <taxon>fabids</taxon>
        <taxon>Fabales</taxon>
        <taxon>Fabaceae</taxon>
        <taxon>Papilionoideae</taxon>
        <taxon>50 kb inversion clade</taxon>
        <taxon>NPAAA clade</taxon>
        <taxon>indigoferoid/millettioid clade</taxon>
        <taxon>Phaseoleae</taxon>
        <taxon>Flemingia</taxon>
    </lineage>
</organism>